<evidence type="ECO:0000313" key="4">
    <source>
        <dbReference type="Proteomes" id="UP000750522"/>
    </source>
</evidence>
<dbReference type="AlphaFoldDB" id="A0A9P5G729"/>
<name>A0A9P5G729_GEOCN</name>
<dbReference type="Proteomes" id="UP000750522">
    <property type="component" value="Unassembled WGS sequence"/>
</dbReference>
<dbReference type="Pfam" id="PF00498">
    <property type="entry name" value="FHA"/>
    <property type="match status" value="1"/>
</dbReference>
<dbReference type="PANTHER" id="PTHR23308">
    <property type="entry name" value="NUCLEAR INHIBITOR OF PROTEIN PHOSPHATASE-1"/>
    <property type="match status" value="1"/>
</dbReference>
<dbReference type="InterPro" id="IPR050923">
    <property type="entry name" value="Cell_Proc_Reg/RNA_Proc"/>
</dbReference>
<reference evidence="3" key="1">
    <citation type="journal article" date="2020" name="Front. Microbiol.">
        <title>Phenotypic and Genetic Characterization of the Cheese Ripening Yeast Geotrichum candidum.</title>
        <authorList>
            <person name="Perkins V."/>
            <person name="Vignola S."/>
            <person name="Lessard M.H."/>
            <person name="Plante P.L."/>
            <person name="Corbeil J."/>
            <person name="Dugat-Bony E."/>
            <person name="Frenette M."/>
            <person name="Labrie S."/>
        </authorList>
    </citation>
    <scope>NUCLEOTIDE SEQUENCE</scope>
    <source>
        <strain evidence="3">LMA-70</strain>
    </source>
</reference>
<evidence type="ECO:0000313" key="3">
    <source>
        <dbReference type="EMBL" id="KAF5103750.1"/>
    </source>
</evidence>
<feature type="compositionally biased region" description="Basic and acidic residues" evidence="1">
    <location>
        <begin position="1"/>
        <end position="55"/>
    </location>
</feature>
<sequence length="337" mass="39272">MSGVERGSEKTSHSESDSHRHSAEKDRSRHRSDRDRRSEGDRSRHRSDYERRSYEQRTSSHRADRERRHESSRDDRERRHESKRDDRERRNESSRDRRRDRDDRDSRDDRHRSSRRYDNFGRDHQRRQSSRSQSPPPPGSEGNGHDPEPAPIEKPNYTPTGLLARAQNTVVSTHAKAGTVAKETHIRKYTEPADAAPFAPSVRKTSEQTKYEGATSQYRLVRFAKRDNTPLENIRLDQQTSYLAGTDPVLAHIPLSNTKSAEEQHAVIQYRLKISMDKYGDNHRQIKPYLIDLDSEDGTVLNGDLIPSSRYVELRHKDVLEFGKDSDEYVFIQETTS</sequence>
<dbReference type="InterPro" id="IPR008984">
    <property type="entry name" value="SMAD_FHA_dom_sf"/>
</dbReference>
<dbReference type="EMBL" id="QQZK01000018">
    <property type="protein sequence ID" value="KAF5103750.1"/>
    <property type="molecule type" value="Genomic_DNA"/>
</dbReference>
<organism evidence="3 4">
    <name type="scientific">Geotrichum candidum</name>
    <name type="common">Oospora lactis</name>
    <name type="synonym">Dipodascus geotrichum</name>
    <dbReference type="NCBI Taxonomy" id="1173061"/>
    <lineage>
        <taxon>Eukaryota</taxon>
        <taxon>Fungi</taxon>
        <taxon>Dikarya</taxon>
        <taxon>Ascomycota</taxon>
        <taxon>Saccharomycotina</taxon>
        <taxon>Dipodascomycetes</taxon>
        <taxon>Dipodascales</taxon>
        <taxon>Dipodascaceae</taxon>
        <taxon>Geotrichum</taxon>
    </lineage>
</organism>
<proteinExistence type="predicted"/>
<protein>
    <recommendedName>
        <fullName evidence="2">FHA domain-containing protein</fullName>
    </recommendedName>
</protein>
<dbReference type="SUPFAM" id="SSF49879">
    <property type="entry name" value="SMAD/FHA domain"/>
    <property type="match status" value="1"/>
</dbReference>
<accession>A0A9P5G729</accession>
<dbReference type="Gene3D" id="2.60.200.20">
    <property type="match status" value="1"/>
</dbReference>
<evidence type="ECO:0000256" key="1">
    <source>
        <dbReference type="SAM" id="MobiDB-lite"/>
    </source>
</evidence>
<reference evidence="3" key="2">
    <citation type="submission" date="2020-01" db="EMBL/GenBank/DDBJ databases">
        <authorList>
            <person name="Perkins V."/>
            <person name="Lessard M.-H."/>
            <person name="Dugat-Bony E."/>
            <person name="Frenette M."/>
            <person name="Labrie S."/>
        </authorList>
    </citation>
    <scope>NUCLEOTIDE SEQUENCE</scope>
    <source>
        <strain evidence="3">LMA-70</strain>
    </source>
</reference>
<feature type="compositionally biased region" description="Basic and acidic residues" evidence="1">
    <location>
        <begin position="61"/>
        <end position="123"/>
    </location>
</feature>
<evidence type="ECO:0000259" key="2">
    <source>
        <dbReference type="Pfam" id="PF00498"/>
    </source>
</evidence>
<gene>
    <name evidence="3" type="ORF">DV451_001231</name>
</gene>
<comment type="caution">
    <text evidence="3">The sequence shown here is derived from an EMBL/GenBank/DDBJ whole genome shotgun (WGS) entry which is preliminary data.</text>
</comment>
<feature type="domain" description="FHA" evidence="2">
    <location>
        <begin position="251"/>
        <end position="323"/>
    </location>
</feature>
<feature type="region of interest" description="Disordered" evidence="1">
    <location>
        <begin position="1"/>
        <end position="159"/>
    </location>
</feature>
<dbReference type="InterPro" id="IPR000253">
    <property type="entry name" value="FHA_dom"/>
</dbReference>